<dbReference type="EMBL" id="BRXY01000413">
    <property type="protein sequence ID" value="GMH93421.1"/>
    <property type="molecule type" value="Genomic_DNA"/>
</dbReference>
<dbReference type="Proteomes" id="UP001165085">
    <property type="component" value="Unassembled WGS sequence"/>
</dbReference>
<name>A0A9W7BRV5_9STRA</name>
<evidence type="ECO:0000313" key="2">
    <source>
        <dbReference type="EMBL" id="GMH93421.1"/>
    </source>
</evidence>
<feature type="compositionally biased region" description="Acidic residues" evidence="1">
    <location>
        <begin position="70"/>
        <end position="90"/>
    </location>
</feature>
<dbReference type="InterPro" id="IPR028260">
    <property type="entry name" value="FAM177"/>
</dbReference>
<organism evidence="2 3">
    <name type="scientific">Triparma strigata</name>
    <dbReference type="NCBI Taxonomy" id="1606541"/>
    <lineage>
        <taxon>Eukaryota</taxon>
        <taxon>Sar</taxon>
        <taxon>Stramenopiles</taxon>
        <taxon>Ochrophyta</taxon>
        <taxon>Bolidophyceae</taxon>
        <taxon>Parmales</taxon>
        <taxon>Triparmaceae</taxon>
        <taxon>Triparma</taxon>
    </lineage>
</organism>
<dbReference type="PANTHER" id="PTHR31206:SF1">
    <property type="entry name" value="LP10445P"/>
    <property type="match status" value="1"/>
</dbReference>
<dbReference type="OrthoDB" id="45963at2759"/>
<gene>
    <name evidence="2" type="ORF">TrST_g7465</name>
</gene>
<comment type="caution">
    <text evidence="2">The sequence shown here is derived from an EMBL/GenBank/DDBJ whole genome shotgun (WGS) entry which is preliminary data.</text>
</comment>
<dbReference type="AlphaFoldDB" id="A0A9W7BRV5"/>
<proteinExistence type="predicted"/>
<dbReference type="Pfam" id="PF14774">
    <property type="entry name" value="FAM177"/>
    <property type="match status" value="1"/>
</dbReference>
<dbReference type="PANTHER" id="PTHR31206">
    <property type="entry name" value="LP10445P"/>
    <property type="match status" value="1"/>
</dbReference>
<feature type="compositionally biased region" description="Polar residues" evidence="1">
    <location>
        <begin position="26"/>
        <end position="40"/>
    </location>
</feature>
<sequence length="201" mass="22785">MDAERGGALLPPNSDMPTGTGHRDAASSSKQQNNKTTNQGLMAAEGMKEVELQSGGDQPEATEIKPTGEGGEEDELEECEEMPDDPDMDPLEYTVRKVLPIPKKYFWESDRDPDNLSFRTKLWHRSVAVLGKMLYVAEYAGEVIAHVFGLNESRYQYVMDNMTKEDWEKAHKVNEEREAEWEQFRAQQEVEKETGIKSNAL</sequence>
<feature type="region of interest" description="Disordered" evidence="1">
    <location>
        <begin position="1"/>
        <end position="90"/>
    </location>
</feature>
<reference evidence="3" key="1">
    <citation type="journal article" date="2023" name="Commun. Biol.">
        <title>Genome analysis of Parmales, the sister group of diatoms, reveals the evolutionary specialization of diatoms from phago-mixotrophs to photoautotrophs.</title>
        <authorList>
            <person name="Ban H."/>
            <person name="Sato S."/>
            <person name="Yoshikawa S."/>
            <person name="Yamada K."/>
            <person name="Nakamura Y."/>
            <person name="Ichinomiya M."/>
            <person name="Sato N."/>
            <person name="Blanc-Mathieu R."/>
            <person name="Endo H."/>
            <person name="Kuwata A."/>
            <person name="Ogata H."/>
        </authorList>
    </citation>
    <scope>NUCLEOTIDE SEQUENCE [LARGE SCALE GENOMIC DNA]</scope>
    <source>
        <strain evidence="3">NIES 3701</strain>
    </source>
</reference>
<protein>
    <submittedName>
        <fullName evidence="2">Uncharacterized protein</fullName>
    </submittedName>
</protein>
<evidence type="ECO:0000256" key="1">
    <source>
        <dbReference type="SAM" id="MobiDB-lite"/>
    </source>
</evidence>
<evidence type="ECO:0000313" key="3">
    <source>
        <dbReference type="Proteomes" id="UP001165085"/>
    </source>
</evidence>
<accession>A0A9W7BRV5</accession>
<keyword evidence="3" id="KW-1185">Reference proteome</keyword>